<comment type="caution">
    <text evidence="1">The sequence shown here is derived from an EMBL/GenBank/DDBJ whole genome shotgun (WGS) entry which is preliminary data.</text>
</comment>
<name>A0A0F9P9D0_9ZZZZ</name>
<dbReference type="AlphaFoldDB" id="A0A0F9P9D0"/>
<gene>
    <name evidence="1" type="ORF">LCGC14_0871620</name>
</gene>
<reference evidence="1" key="1">
    <citation type="journal article" date="2015" name="Nature">
        <title>Complex archaea that bridge the gap between prokaryotes and eukaryotes.</title>
        <authorList>
            <person name="Spang A."/>
            <person name="Saw J.H."/>
            <person name="Jorgensen S.L."/>
            <person name="Zaremba-Niedzwiedzka K."/>
            <person name="Martijn J."/>
            <person name="Lind A.E."/>
            <person name="van Eijk R."/>
            <person name="Schleper C."/>
            <person name="Guy L."/>
            <person name="Ettema T.J."/>
        </authorList>
    </citation>
    <scope>NUCLEOTIDE SEQUENCE</scope>
</reference>
<dbReference type="Gene3D" id="2.10.10.20">
    <property type="entry name" value="Carbohydrate-binding module superfamily 5/12"/>
    <property type="match status" value="1"/>
</dbReference>
<dbReference type="EMBL" id="LAZR01002697">
    <property type="protein sequence ID" value="KKN26754.1"/>
    <property type="molecule type" value="Genomic_DNA"/>
</dbReference>
<organism evidence="1">
    <name type="scientific">marine sediment metagenome</name>
    <dbReference type="NCBI Taxonomy" id="412755"/>
    <lineage>
        <taxon>unclassified sequences</taxon>
        <taxon>metagenomes</taxon>
        <taxon>ecological metagenomes</taxon>
    </lineage>
</organism>
<accession>A0A0F9P9D0</accession>
<sequence>MKKDKKEKKNKKDKIQINSNWIIDYTYYKDEIIIYNNISYIALQETVGDYPNIDSNYWKAMENK</sequence>
<protein>
    <submittedName>
        <fullName evidence="1">Uncharacterized protein</fullName>
    </submittedName>
</protein>
<proteinExistence type="predicted"/>
<evidence type="ECO:0000313" key="1">
    <source>
        <dbReference type="EMBL" id="KKN26754.1"/>
    </source>
</evidence>